<accession>A0A0K9GQW8</accession>
<sequence>MVVTTNPNVTGNRFRRASSNGSTLHIAAAGIKTQGISVPLPDINNAYFGVNDTSRIVPLKNRVNKIINIYKNGTVDTFKWIKQTNLAYGNERATIAKADFDSTAEYTVSYIALDKEKFTVNPVSVPVSWAGSFKAAFNDLLNEHSDIATTVRVNSKLIYDMLVRMKAGGI</sequence>
<dbReference type="OrthoDB" id="2944087at2"/>
<evidence type="ECO:0000313" key="2">
    <source>
        <dbReference type="Proteomes" id="UP000037146"/>
    </source>
</evidence>
<keyword evidence="2" id="KW-1185">Reference proteome</keyword>
<gene>
    <name evidence="1" type="ORF">AC625_05490</name>
</gene>
<proteinExistence type="predicted"/>
<dbReference type="Proteomes" id="UP000037146">
    <property type="component" value="Unassembled WGS sequence"/>
</dbReference>
<name>A0A0K9GQW8_9BACI</name>
<comment type="caution">
    <text evidence="1">The sequence shown here is derived from an EMBL/GenBank/DDBJ whole genome shotgun (WGS) entry which is preliminary data.</text>
</comment>
<dbReference type="AlphaFoldDB" id="A0A0K9GQW8"/>
<dbReference type="EMBL" id="LFZW01000001">
    <property type="protein sequence ID" value="KMY49028.1"/>
    <property type="molecule type" value="Genomic_DNA"/>
</dbReference>
<evidence type="ECO:0000313" key="1">
    <source>
        <dbReference type="EMBL" id="KMY49028.1"/>
    </source>
</evidence>
<reference evidence="2" key="1">
    <citation type="submission" date="2015-07" db="EMBL/GenBank/DDBJ databases">
        <title>Genome sequencing project for genomic taxonomy and phylogenomics of Bacillus-like bacteria.</title>
        <authorList>
            <person name="Liu B."/>
            <person name="Wang J."/>
            <person name="Zhu Y."/>
            <person name="Liu G."/>
            <person name="Chen Q."/>
            <person name="Chen Z."/>
            <person name="Lan J."/>
            <person name="Che J."/>
            <person name="Ge C."/>
            <person name="Shi H."/>
            <person name="Pan Z."/>
            <person name="Liu X."/>
        </authorList>
    </citation>
    <scope>NUCLEOTIDE SEQUENCE [LARGE SCALE GENOMIC DNA]</scope>
    <source>
        <strain evidence="2">FJAT-27997</strain>
    </source>
</reference>
<organism evidence="1 2">
    <name type="scientific">Peribacillus loiseleuriae</name>
    <dbReference type="NCBI Taxonomy" id="1679170"/>
    <lineage>
        <taxon>Bacteria</taxon>
        <taxon>Bacillati</taxon>
        <taxon>Bacillota</taxon>
        <taxon>Bacilli</taxon>
        <taxon>Bacillales</taxon>
        <taxon>Bacillaceae</taxon>
        <taxon>Peribacillus</taxon>
    </lineage>
</organism>
<dbReference type="STRING" id="1679170.AC625_05490"/>
<dbReference type="PATRIC" id="fig|1679170.3.peg.1176"/>
<protein>
    <submittedName>
        <fullName evidence="1">Uncharacterized protein</fullName>
    </submittedName>
</protein>